<comment type="caution">
    <text evidence="1">The sequence shown here is derived from an EMBL/GenBank/DDBJ whole genome shotgun (WGS) entry which is preliminary data.</text>
</comment>
<dbReference type="RefSeq" id="WP_145458112.1">
    <property type="nucleotide sequence ID" value="NZ_JANSKR010000004.1"/>
</dbReference>
<organism evidence="1 2">
    <name type="scientific">Staphylococcus pettenkoferi</name>
    <dbReference type="NCBI Taxonomy" id="170573"/>
    <lineage>
        <taxon>Bacteria</taxon>
        <taxon>Bacillati</taxon>
        <taxon>Bacillota</taxon>
        <taxon>Bacilli</taxon>
        <taxon>Bacillales</taxon>
        <taxon>Staphylococcaceae</taxon>
        <taxon>Staphylococcus</taxon>
    </lineage>
</organism>
<evidence type="ECO:0000313" key="2">
    <source>
        <dbReference type="Proteomes" id="UP001072952"/>
    </source>
</evidence>
<accession>A0ABT4BL13</accession>
<name>A0ABT4BL13_9STAP</name>
<evidence type="ECO:0000313" key="1">
    <source>
        <dbReference type="EMBL" id="MCY1583367.1"/>
    </source>
</evidence>
<proteinExistence type="predicted"/>
<protein>
    <submittedName>
        <fullName evidence="1">Uncharacterized protein</fullName>
    </submittedName>
</protein>
<dbReference type="Proteomes" id="UP001072952">
    <property type="component" value="Unassembled WGS sequence"/>
</dbReference>
<dbReference type="EMBL" id="JANSLD010000027">
    <property type="protein sequence ID" value="MCY1583367.1"/>
    <property type="molecule type" value="Genomic_DNA"/>
</dbReference>
<reference evidence="1" key="1">
    <citation type="journal article" date="2022" name="Int. J. Mol. Sci.">
        <title>Phenotypic and Genotypic Virulence Characterisation of Staphylococcus pettenkoferi Strains Isolated from Human Bloodstream and Diabetic Foot Infections.</title>
        <authorList>
            <person name="Magnan C."/>
            <person name="Ahmad-Mansour N."/>
            <person name="Pouget C."/>
            <person name="Morsli M."/>
            <person name="Huc-Brandt S."/>
            <person name="Pantel A."/>
            <person name="Dunyach-Remy C."/>
            <person name="Sotto A."/>
            <person name="Molle V."/>
            <person name="Lavigne J.-P."/>
        </authorList>
    </citation>
    <scope>NUCLEOTIDE SEQUENCE</scope>
    <source>
        <strain evidence="1">NSP012P</strain>
    </source>
</reference>
<keyword evidence="2" id="KW-1185">Reference proteome</keyword>
<reference evidence="1" key="2">
    <citation type="submission" date="2022-08" db="EMBL/GenBank/DDBJ databases">
        <authorList>
            <person name="Magnan C."/>
        </authorList>
    </citation>
    <scope>NUCLEOTIDE SEQUENCE</scope>
    <source>
        <strain evidence="1">NSP012P</strain>
    </source>
</reference>
<sequence>MRVKLKVIELVNNEHEYRLFENELWNELLTGITESNMLPQYEHWYKNLLHHQPLEFIDLQSSDIDWGSDDEALESAKEFVNMYVTVYMSKMEIEDFEHLFMPIEQMLSKATA</sequence>
<gene>
    <name evidence="1" type="ORF">NW133_07480</name>
</gene>